<dbReference type="PROSITE" id="PS50206">
    <property type="entry name" value="RHODANESE_3"/>
    <property type="match status" value="2"/>
</dbReference>
<keyword evidence="1 3" id="KW-0808">Transferase</keyword>
<reference evidence="5 6" key="1">
    <citation type="submission" date="2018-05" db="EMBL/GenBank/DDBJ databases">
        <title>Complete genome sequence of Arcticibacterium luteifluviistationis SM1504T, a cytophagaceae bacterium isolated from Arctic surface seawater.</title>
        <authorList>
            <person name="Li Y."/>
            <person name="Qin Q.-L."/>
        </authorList>
    </citation>
    <scope>NUCLEOTIDE SEQUENCE [LARGE SCALE GENOMIC DNA]</scope>
    <source>
        <strain evidence="5 6">SM1504</strain>
    </source>
</reference>
<dbReference type="InterPro" id="IPR045078">
    <property type="entry name" value="TST/MPST-like"/>
</dbReference>
<dbReference type="EMBL" id="CP029480">
    <property type="protein sequence ID" value="AWV99138.1"/>
    <property type="molecule type" value="Genomic_DNA"/>
</dbReference>
<dbReference type="KEGG" id="als:DJ013_13560"/>
<dbReference type="AlphaFoldDB" id="A0A2Z4GDR5"/>
<proteinExistence type="predicted"/>
<dbReference type="Pfam" id="PF00581">
    <property type="entry name" value="Rhodanese"/>
    <property type="match status" value="2"/>
</dbReference>
<sequence length="279" mass="30873">MQKQNIPLVSVKWLATQQDDSKVIIVEAKMKPVKAAEDWESGYKIPGAVMMDINADFSILDTDLPHMMPTEEYFIAAAQNIGINKDSIIVVYDQVGTYGSARAWWMFRAMGHEHVYVLSGGYPAWKEAGFETVKAEWPKVEKGDFEAKTNKSLFYKAEDVLSIIDNKTFQIMDARSQGRFDGTAPEPRAGLRGGHIPNSVCLPFPSVQNGIYMKSEEELKAIFDNYQLENKSLVMTCGSGVTASVIALAAEIAGYKNAAVYDGSWAEWGMPGELPVHTS</sequence>
<organism evidence="5 6">
    <name type="scientific">Arcticibacterium luteifluviistationis</name>
    <dbReference type="NCBI Taxonomy" id="1784714"/>
    <lineage>
        <taxon>Bacteria</taxon>
        <taxon>Pseudomonadati</taxon>
        <taxon>Bacteroidota</taxon>
        <taxon>Cytophagia</taxon>
        <taxon>Cytophagales</taxon>
        <taxon>Leadbetterellaceae</taxon>
        <taxon>Arcticibacterium</taxon>
    </lineage>
</organism>
<dbReference type="GO" id="GO:0004792">
    <property type="term" value="F:thiosulfate-cyanide sulfurtransferase activity"/>
    <property type="evidence" value="ECO:0007669"/>
    <property type="project" value="InterPro"/>
</dbReference>
<evidence type="ECO:0000256" key="3">
    <source>
        <dbReference type="RuleBase" id="RU000507"/>
    </source>
</evidence>
<keyword evidence="6" id="KW-1185">Reference proteome</keyword>
<evidence type="ECO:0000313" key="5">
    <source>
        <dbReference type="EMBL" id="AWV99138.1"/>
    </source>
</evidence>
<gene>
    <name evidence="5" type="ORF">DJ013_13560</name>
</gene>
<dbReference type="SMART" id="SM00450">
    <property type="entry name" value="RHOD"/>
    <property type="match status" value="2"/>
</dbReference>
<name>A0A2Z4GDR5_9BACT</name>
<dbReference type="CDD" id="cd01448">
    <property type="entry name" value="TST_Repeat_1"/>
    <property type="match status" value="1"/>
</dbReference>
<feature type="domain" description="Rhodanese" evidence="4">
    <location>
        <begin position="165"/>
        <end position="277"/>
    </location>
</feature>
<dbReference type="InterPro" id="IPR036873">
    <property type="entry name" value="Rhodanese-like_dom_sf"/>
</dbReference>
<dbReference type="InterPro" id="IPR001763">
    <property type="entry name" value="Rhodanese-like_dom"/>
</dbReference>
<evidence type="ECO:0000259" key="4">
    <source>
        <dbReference type="PROSITE" id="PS50206"/>
    </source>
</evidence>
<accession>A0A2Z4GDR5</accession>
<keyword evidence="2" id="KW-0677">Repeat</keyword>
<dbReference type="PANTHER" id="PTHR11364:SF27">
    <property type="entry name" value="SULFURTRANSFERASE"/>
    <property type="match status" value="1"/>
</dbReference>
<dbReference type="PANTHER" id="PTHR11364">
    <property type="entry name" value="THIOSULFATE SULFERTANSFERASE"/>
    <property type="match status" value="1"/>
</dbReference>
<dbReference type="FunFam" id="3.40.250.10:FF:000001">
    <property type="entry name" value="Sulfurtransferase"/>
    <property type="match status" value="1"/>
</dbReference>
<feature type="domain" description="Rhodanese" evidence="4">
    <location>
        <begin position="19"/>
        <end position="134"/>
    </location>
</feature>
<evidence type="ECO:0000256" key="2">
    <source>
        <dbReference type="ARBA" id="ARBA00022737"/>
    </source>
</evidence>
<dbReference type="PROSITE" id="PS00683">
    <property type="entry name" value="RHODANESE_2"/>
    <property type="match status" value="1"/>
</dbReference>
<dbReference type="RefSeq" id="WP_111372331.1">
    <property type="nucleotide sequence ID" value="NZ_CP029480.1"/>
</dbReference>
<dbReference type="CDD" id="cd01449">
    <property type="entry name" value="TST_Repeat_2"/>
    <property type="match status" value="1"/>
</dbReference>
<dbReference type="Gene3D" id="3.40.250.10">
    <property type="entry name" value="Rhodanese-like domain"/>
    <property type="match status" value="2"/>
</dbReference>
<dbReference type="SUPFAM" id="SSF52821">
    <property type="entry name" value="Rhodanese/Cell cycle control phosphatase"/>
    <property type="match status" value="2"/>
</dbReference>
<evidence type="ECO:0000256" key="1">
    <source>
        <dbReference type="ARBA" id="ARBA00022679"/>
    </source>
</evidence>
<dbReference type="Proteomes" id="UP000249873">
    <property type="component" value="Chromosome"/>
</dbReference>
<dbReference type="InterPro" id="IPR001307">
    <property type="entry name" value="Thiosulphate_STrfase_CS"/>
</dbReference>
<dbReference type="OrthoDB" id="9770030at2"/>
<protein>
    <recommendedName>
        <fullName evidence="3">Sulfurtransferase</fullName>
    </recommendedName>
</protein>
<evidence type="ECO:0000313" key="6">
    <source>
        <dbReference type="Proteomes" id="UP000249873"/>
    </source>
</evidence>